<evidence type="ECO:0000313" key="8">
    <source>
        <dbReference type="Proteomes" id="UP000226712"/>
    </source>
</evidence>
<feature type="transmembrane region" description="Helical" evidence="6">
    <location>
        <begin position="12"/>
        <end position="36"/>
    </location>
</feature>
<evidence type="ECO:0000256" key="3">
    <source>
        <dbReference type="ARBA" id="ARBA00022692"/>
    </source>
</evidence>
<reference evidence="8" key="1">
    <citation type="submission" date="2017-09" db="EMBL/GenBank/DDBJ databases">
        <title>The Reconstruction of 2,631 Draft Metagenome-Assembled Genomes from the Global Oceans.</title>
        <authorList>
            <person name="Tully B.J."/>
            <person name="Graham E.D."/>
            <person name="Heidelberg J.F."/>
        </authorList>
    </citation>
    <scope>NUCLEOTIDE SEQUENCE [LARGE SCALE GENOMIC DNA]</scope>
</reference>
<keyword evidence="5 6" id="KW-0472">Membrane</keyword>
<feature type="transmembrane region" description="Helical" evidence="6">
    <location>
        <begin position="42"/>
        <end position="66"/>
    </location>
</feature>
<organism evidence="7 8">
    <name type="scientific">Candidatus Iainarchaeum sp</name>
    <dbReference type="NCBI Taxonomy" id="3101447"/>
    <lineage>
        <taxon>Archaea</taxon>
        <taxon>Candidatus Iainarchaeota</taxon>
        <taxon>Candidatus Iainarchaeia</taxon>
        <taxon>Candidatus Iainarchaeales</taxon>
        <taxon>Candidatus Iainarchaeaceae</taxon>
        <taxon>Candidatus Iainarchaeum</taxon>
    </lineage>
</organism>
<evidence type="ECO:0000256" key="6">
    <source>
        <dbReference type="SAM" id="Phobius"/>
    </source>
</evidence>
<dbReference type="PANTHER" id="PTHR30250">
    <property type="entry name" value="PST FAMILY PREDICTED COLANIC ACID TRANSPORTER"/>
    <property type="match status" value="1"/>
</dbReference>
<feature type="transmembrane region" description="Helical" evidence="6">
    <location>
        <begin position="78"/>
        <end position="101"/>
    </location>
</feature>
<proteinExistence type="predicted"/>
<evidence type="ECO:0000256" key="1">
    <source>
        <dbReference type="ARBA" id="ARBA00004651"/>
    </source>
</evidence>
<protein>
    <submittedName>
        <fullName evidence="7">Uncharacterized protein</fullName>
    </submittedName>
</protein>
<feature type="transmembrane region" description="Helical" evidence="6">
    <location>
        <begin position="145"/>
        <end position="167"/>
    </location>
</feature>
<dbReference type="InterPro" id="IPR050833">
    <property type="entry name" value="Poly_Biosynth_Transport"/>
</dbReference>
<feature type="transmembrane region" description="Helical" evidence="6">
    <location>
        <begin position="360"/>
        <end position="377"/>
    </location>
</feature>
<gene>
    <name evidence="7" type="ORF">CL944_01915</name>
</gene>
<comment type="subcellular location">
    <subcellularLocation>
        <location evidence="1">Cell membrane</location>
        <topology evidence="1">Multi-pass membrane protein</topology>
    </subcellularLocation>
</comment>
<evidence type="ECO:0000256" key="4">
    <source>
        <dbReference type="ARBA" id="ARBA00022989"/>
    </source>
</evidence>
<sequence>MVNFLVTKNTLAILMSNSLSKGFLFLLSIFIARILTVEEFGFYTYVLVLGGIFFSIVDLGLTFFVIRETAKNPEKSDLLIANGLSSKIILSIIVIALGTLIGFFSEFSFQELFILMAIIISVILESIIVFLFSPLKAKQDFVSQSIVLSANNFIILILAGTALYLGFSFIGIGIAYIIASLLSTIFSIIFLKKNKVIISINPIKKGLWAIKKSFFFGALSFLGILFLYTDPLLIKLLMGDYSLGIYGVAAKFYILFTLVVSAFNEALFPLTSKNASDKKGFKRIIKKSLLFGFLFSIGISLIFYLFRTEIVLSVFGEKFFDSIELFIWFIPLLPITFLDQVTATALMSLRLEKILFRNRLIATIINIILSFILIIPFGIAGVLFGSTIALTILLALNSLKLKKIL</sequence>
<feature type="transmembrane region" description="Helical" evidence="6">
    <location>
        <begin position="113"/>
        <end position="133"/>
    </location>
</feature>
<feature type="transmembrane region" description="Helical" evidence="6">
    <location>
        <begin position="173"/>
        <end position="191"/>
    </location>
</feature>
<dbReference type="Proteomes" id="UP000226712">
    <property type="component" value="Unassembled WGS sequence"/>
</dbReference>
<feature type="transmembrane region" description="Helical" evidence="6">
    <location>
        <begin position="241"/>
        <end position="268"/>
    </location>
</feature>
<dbReference type="InterPro" id="IPR002797">
    <property type="entry name" value="Polysacc_synth"/>
</dbReference>
<comment type="caution">
    <text evidence="7">The sequence shown here is derived from an EMBL/GenBank/DDBJ whole genome shotgun (WGS) entry which is preliminary data.</text>
</comment>
<keyword evidence="2" id="KW-1003">Cell membrane</keyword>
<keyword evidence="3 6" id="KW-0812">Transmembrane</keyword>
<feature type="transmembrane region" description="Helical" evidence="6">
    <location>
        <begin position="289"/>
        <end position="306"/>
    </location>
</feature>
<accession>A0A2D6LPU2</accession>
<dbReference type="AlphaFoldDB" id="A0A2D6LPU2"/>
<evidence type="ECO:0000256" key="2">
    <source>
        <dbReference type="ARBA" id="ARBA00022475"/>
    </source>
</evidence>
<keyword evidence="4 6" id="KW-1133">Transmembrane helix</keyword>
<feature type="transmembrane region" description="Helical" evidence="6">
    <location>
        <begin position="212"/>
        <end position="229"/>
    </location>
</feature>
<dbReference type="GO" id="GO:0005886">
    <property type="term" value="C:plasma membrane"/>
    <property type="evidence" value="ECO:0007669"/>
    <property type="project" value="UniProtKB-SubCell"/>
</dbReference>
<dbReference type="PANTHER" id="PTHR30250:SF11">
    <property type="entry name" value="O-ANTIGEN TRANSPORTER-RELATED"/>
    <property type="match status" value="1"/>
</dbReference>
<feature type="transmembrane region" description="Helical" evidence="6">
    <location>
        <begin position="326"/>
        <end position="348"/>
    </location>
</feature>
<name>A0A2D6LPU2_9ARCH</name>
<evidence type="ECO:0000256" key="5">
    <source>
        <dbReference type="ARBA" id="ARBA00023136"/>
    </source>
</evidence>
<dbReference type="Pfam" id="PF01943">
    <property type="entry name" value="Polysacc_synt"/>
    <property type="match status" value="1"/>
</dbReference>
<dbReference type="EMBL" id="NZBD01000013">
    <property type="protein sequence ID" value="MAG18210.1"/>
    <property type="molecule type" value="Genomic_DNA"/>
</dbReference>
<evidence type="ECO:0000313" key="7">
    <source>
        <dbReference type="EMBL" id="MAG18210.1"/>
    </source>
</evidence>